<dbReference type="PANTHER" id="PTHR16466">
    <property type="entry name" value="TELOMERE REPEAT-BINDING FACTOR 2-INTERACTING PROTEIN 1"/>
    <property type="match status" value="1"/>
</dbReference>
<keyword evidence="4 5" id="KW-0539">Nucleus</keyword>
<keyword evidence="5" id="KW-0805">Transcription regulation</keyword>
<evidence type="ECO:0000256" key="3">
    <source>
        <dbReference type="ARBA" id="ARBA00022895"/>
    </source>
</evidence>
<dbReference type="Pfam" id="PF08914">
    <property type="entry name" value="Myb_Rap1"/>
    <property type="match status" value="1"/>
</dbReference>
<feature type="domain" description="TERF2-interacting telomeric protein 1 Myb" evidence="6">
    <location>
        <begin position="146"/>
        <end position="202"/>
    </location>
</feature>
<keyword evidence="5" id="KW-0804">Transcription</keyword>
<dbReference type="InterPro" id="IPR001357">
    <property type="entry name" value="BRCT_dom"/>
</dbReference>
<keyword evidence="9" id="KW-1185">Reference proteome</keyword>
<dbReference type="InterPro" id="IPR009057">
    <property type="entry name" value="Homeodomain-like_sf"/>
</dbReference>
<proteinExistence type="inferred from homology"/>
<keyword evidence="2 5" id="KW-0158">Chromosome</keyword>
<dbReference type="Gene3D" id="1.10.10.60">
    <property type="entry name" value="Homeodomain-like"/>
    <property type="match status" value="1"/>
</dbReference>
<comment type="subunit">
    <text evidence="5">Homodimer.</text>
</comment>
<dbReference type="PANTHER" id="PTHR16466:SF6">
    <property type="entry name" value="TELOMERIC REPEAT-BINDING FACTOR 2-INTERACTING PROTEIN 1"/>
    <property type="match status" value="1"/>
</dbReference>
<reference evidence="8 9" key="1">
    <citation type="submission" date="2023-02" db="EMBL/GenBank/DDBJ databases">
        <title>LHISI_Scaffold_Assembly.</title>
        <authorList>
            <person name="Stuart O.P."/>
            <person name="Cleave R."/>
            <person name="Magrath M.J.L."/>
            <person name="Mikheyev A.S."/>
        </authorList>
    </citation>
    <scope>NUCLEOTIDE SEQUENCE [LARGE SCALE GENOMIC DNA]</scope>
    <source>
        <strain evidence="8">Daus_M_001</strain>
        <tissue evidence="8">Leg muscle</tissue>
    </source>
</reference>
<keyword evidence="5" id="KW-0010">Activator</keyword>
<dbReference type="InterPro" id="IPR015010">
    <property type="entry name" value="TERF2IP_Myb"/>
</dbReference>
<evidence type="ECO:0000256" key="2">
    <source>
        <dbReference type="ARBA" id="ARBA00022454"/>
    </source>
</evidence>
<dbReference type="Proteomes" id="UP001159363">
    <property type="component" value="Chromosome 5"/>
</dbReference>
<dbReference type="InterPro" id="IPR039595">
    <property type="entry name" value="TE2IP/Rap1"/>
</dbReference>
<keyword evidence="3 5" id="KW-0779">Telomere</keyword>
<comment type="subcellular location">
    <subcellularLocation>
        <location evidence="5">Nucleus</location>
    </subcellularLocation>
    <subcellularLocation>
        <location evidence="5">Chromosome</location>
        <location evidence="5">Telomere</location>
    </subcellularLocation>
</comment>
<dbReference type="Pfam" id="PF16589">
    <property type="entry name" value="BRCT_2"/>
    <property type="match status" value="1"/>
</dbReference>
<organism evidence="8 9">
    <name type="scientific">Dryococelus australis</name>
    <dbReference type="NCBI Taxonomy" id="614101"/>
    <lineage>
        <taxon>Eukaryota</taxon>
        <taxon>Metazoa</taxon>
        <taxon>Ecdysozoa</taxon>
        <taxon>Arthropoda</taxon>
        <taxon>Hexapoda</taxon>
        <taxon>Insecta</taxon>
        <taxon>Pterygota</taxon>
        <taxon>Neoptera</taxon>
        <taxon>Polyneoptera</taxon>
        <taxon>Phasmatodea</taxon>
        <taxon>Verophasmatodea</taxon>
        <taxon>Anareolatae</taxon>
        <taxon>Phasmatidae</taxon>
        <taxon>Eurycanthinae</taxon>
        <taxon>Dryococelus</taxon>
    </lineage>
</organism>
<evidence type="ECO:0000259" key="7">
    <source>
        <dbReference type="Pfam" id="PF16589"/>
    </source>
</evidence>
<evidence type="ECO:0000313" key="8">
    <source>
        <dbReference type="EMBL" id="KAJ8880772.1"/>
    </source>
</evidence>
<comment type="similarity">
    <text evidence="1 5">Belongs to the RAP1 family.</text>
</comment>
<comment type="caution">
    <text evidence="8">The sequence shown here is derived from an EMBL/GenBank/DDBJ whole genome shotgun (WGS) entry which is preliminary data.</text>
</comment>
<feature type="domain" description="BRCT" evidence="7">
    <location>
        <begin position="16"/>
        <end position="94"/>
    </location>
</feature>
<comment type="function">
    <text evidence="5">Acts both as a regulator of telomere function and as a transcription regulator. Involved in the regulation of telomere length and protection as a component of the shelterin complex (telosome). Does not bind DNA directly: recruited to telomeric double-stranded 5'-TTAGGG-3' repeats via its interaction with terf2. Independently of its function in telomeres, also acts as a transcription regulator: recruited to extratelomeric 5'-TTAGGG-3' sites via its association with terf2 or other factors, and regulates gene expression.</text>
</comment>
<protein>
    <recommendedName>
        <fullName evidence="5">Telomeric repeat-binding factor 2-interacting protein 1</fullName>
        <shortName evidence="5">TERF2-interacting telomeric protein 1</shortName>
    </recommendedName>
    <alternativeName>
        <fullName evidence="5">Repressor/activator protein 1 homolog</fullName>
    </alternativeName>
</protein>
<evidence type="ECO:0000256" key="5">
    <source>
        <dbReference type="RuleBase" id="RU367107"/>
    </source>
</evidence>
<evidence type="ECO:0000259" key="6">
    <source>
        <dbReference type="Pfam" id="PF08914"/>
    </source>
</evidence>
<evidence type="ECO:0000313" key="9">
    <source>
        <dbReference type="Proteomes" id="UP001159363"/>
    </source>
</evidence>
<sequence>MLSVQDKKFSVNPTLFLNFRGDALVFYIKPCKERTRLRKIIESGNGFVVSSRGQHSVTFAADDETYDGDDEVFSVRYIDDCCKFGKQLDLKEYRVNKISRFGSGFDVMEVFVRNITWERAEKKWGSSDSSNSVLASASPNGKRFPYSMKEKRMIVDYVIEHESFSSLKGNVLWQEMSKDLANNGISRSWQSLKEHYRKQILPNIESFKLSRKLVRRFQDCV</sequence>
<evidence type="ECO:0000256" key="1">
    <source>
        <dbReference type="ARBA" id="ARBA00010467"/>
    </source>
</evidence>
<dbReference type="SUPFAM" id="SSF46689">
    <property type="entry name" value="Homeodomain-like"/>
    <property type="match status" value="1"/>
</dbReference>
<evidence type="ECO:0000256" key="4">
    <source>
        <dbReference type="ARBA" id="ARBA00023242"/>
    </source>
</evidence>
<name>A0ABQ9H8Z5_9NEOP</name>
<dbReference type="EMBL" id="JARBHB010000006">
    <property type="protein sequence ID" value="KAJ8880772.1"/>
    <property type="molecule type" value="Genomic_DNA"/>
</dbReference>
<gene>
    <name evidence="8" type="ORF">PR048_017243</name>
</gene>
<accession>A0ABQ9H8Z5</accession>